<dbReference type="RefSeq" id="WP_114459752.1">
    <property type="nucleotide sequence ID" value="NZ_QPIW01000002.1"/>
</dbReference>
<comment type="caution">
    <text evidence="2">The sequence shown here is derived from an EMBL/GenBank/DDBJ whole genome shotgun (WGS) entry which is preliminary data.</text>
</comment>
<protein>
    <recommendedName>
        <fullName evidence="1">MAE-28990/MAE-18760-like HEPN domain-containing protein</fullName>
    </recommendedName>
</protein>
<dbReference type="InterPro" id="IPR040788">
    <property type="entry name" value="HEPN_MAE_28990"/>
</dbReference>
<dbReference type="OrthoDB" id="571721at2"/>
<dbReference type="EMBL" id="QPIW01000002">
    <property type="protein sequence ID" value="RDB07168.1"/>
    <property type="molecule type" value="Genomic_DNA"/>
</dbReference>
<keyword evidence="3" id="KW-1185">Reference proteome</keyword>
<name>A0A369IBY2_9BACT</name>
<dbReference type="AlphaFoldDB" id="A0A369IBY2"/>
<proteinExistence type="predicted"/>
<sequence length="221" mass="25741">MKDVTRMFQERAKEIDSYFFLLEELMIKEAKIAFSNGTIHKIDINLAQILRANGFLLLYNIVESSISQAIEAIHNEILTKEIEYDALNQLVKKEIFNYIKKNTKSDNFITGVQNIVTDILKFHPQSREIFSGNVDAREIKALSEKYGFSCKTNARKTKNGENLLTVKRHRNNLAHGFISFQECGKEYSIQQLIEIKDEVIHYVGNILHNVEDYLDKEMYKR</sequence>
<evidence type="ECO:0000313" key="2">
    <source>
        <dbReference type="EMBL" id="RDB07168.1"/>
    </source>
</evidence>
<evidence type="ECO:0000259" key="1">
    <source>
        <dbReference type="Pfam" id="PF18737"/>
    </source>
</evidence>
<dbReference type="Pfam" id="PF18737">
    <property type="entry name" value="HEPN_MAE_28990"/>
    <property type="match status" value="1"/>
</dbReference>
<feature type="domain" description="MAE-28990/MAE-18760-like HEPN" evidence="1">
    <location>
        <begin position="6"/>
        <end position="219"/>
    </location>
</feature>
<gene>
    <name evidence="2" type="ORF">DVG78_03860</name>
</gene>
<evidence type="ECO:0000313" key="3">
    <source>
        <dbReference type="Proteomes" id="UP000253141"/>
    </source>
</evidence>
<accession>A0A369IBY2</accession>
<reference evidence="2 3" key="1">
    <citation type="submission" date="2018-07" db="EMBL/GenBank/DDBJ databases">
        <title>Genome analysis of Runella aurantiaca.</title>
        <authorList>
            <person name="Yang X."/>
        </authorList>
    </citation>
    <scope>NUCLEOTIDE SEQUENCE [LARGE SCALE GENOMIC DNA]</scope>
    <source>
        <strain evidence="2 3">YX9</strain>
    </source>
</reference>
<dbReference type="Proteomes" id="UP000253141">
    <property type="component" value="Unassembled WGS sequence"/>
</dbReference>
<organism evidence="2 3">
    <name type="scientific">Runella aurantiaca</name>
    <dbReference type="NCBI Taxonomy" id="2282308"/>
    <lineage>
        <taxon>Bacteria</taxon>
        <taxon>Pseudomonadati</taxon>
        <taxon>Bacteroidota</taxon>
        <taxon>Cytophagia</taxon>
        <taxon>Cytophagales</taxon>
        <taxon>Spirosomataceae</taxon>
        <taxon>Runella</taxon>
    </lineage>
</organism>